<dbReference type="InterPro" id="IPR049445">
    <property type="entry name" value="TetR_SbtR-like_C"/>
</dbReference>
<dbReference type="Pfam" id="PF21597">
    <property type="entry name" value="TetR_C_43"/>
    <property type="match status" value="1"/>
</dbReference>
<name>M0QJI1_9ACTN</name>
<comment type="caution">
    <text evidence="6">The sequence shown here is derived from an EMBL/GenBank/DDBJ whole genome shotgun (WGS) entry which is preliminary data.</text>
</comment>
<evidence type="ECO:0000256" key="4">
    <source>
        <dbReference type="PROSITE-ProRule" id="PRU00335"/>
    </source>
</evidence>
<dbReference type="eggNOG" id="COG1309">
    <property type="taxonomic scope" value="Bacteria"/>
</dbReference>
<keyword evidence="1" id="KW-0805">Transcription regulation</keyword>
<protein>
    <submittedName>
        <fullName evidence="6">Putative TetR family transcriptional regulator</fullName>
    </submittedName>
</protein>
<keyword evidence="2 4" id="KW-0238">DNA-binding</keyword>
<dbReference type="RefSeq" id="WP_007620556.1">
    <property type="nucleotide sequence ID" value="NZ_BANX01000015.1"/>
</dbReference>
<dbReference type="SUPFAM" id="SSF48498">
    <property type="entry name" value="Tetracyclin repressor-like, C-terminal domain"/>
    <property type="match status" value="1"/>
</dbReference>
<evidence type="ECO:0000313" key="6">
    <source>
        <dbReference type="EMBL" id="GAC68421.1"/>
    </source>
</evidence>
<evidence type="ECO:0000313" key="7">
    <source>
        <dbReference type="Proteomes" id="UP000011666"/>
    </source>
</evidence>
<feature type="DNA-binding region" description="H-T-H motif" evidence="4">
    <location>
        <begin position="28"/>
        <end position="47"/>
    </location>
</feature>
<feature type="domain" description="HTH tetR-type" evidence="5">
    <location>
        <begin position="6"/>
        <end position="65"/>
    </location>
</feature>
<dbReference type="SUPFAM" id="SSF46689">
    <property type="entry name" value="Homeodomain-like"/>
    <property type="match status" value="1"/>
</dbReference>
<evidence type="ECO:0000256" key="2">
    <source>
        <dbReference type="ARBA" id="ARBA00023125"/>
    </source>
</evidence>
<dbReference type="GO" id="GO:0000976">
    <property type="term" value="F:transcription cis-regulatory region binding"/>
    <property type="evidence" value="ECO:0007669"/>
    <property type="project" value="TreeGrafter"/>
</dbReference>
<dbReference type="AlphaFoldDB" id="M0QJI1"/>
<sequence length="173" mass="18477">MRADARRNRDNIVTAAVVELTALGESASMQQIADTAGVSVGALYRHFPDRQSLLESIAAHALTDLITEATAASDHASPWDAFAGVIRRCTELPLGLTHSLVGQPVRDPELPKMITASDDALLALIDRAQSDGSMRNDLGRRDVLTAVSTTVCRPGARPDDPVVTILLDGLRAR</sequence>
<evidence type="ECO:0000256" key="3">
    <source>
        <dbReference type="ARBA" id="ARBA00023163"/>
    </source>
</evidence>
<keyword evidence="3" id="KW-0804">Transcription</keyword>
<dbReference type="PROSITE" id="PS50977">
    <property type="entry name" value="HTH_TETR_2"/>
    <property type="match status" value="1"/>
</dbReference>
<dbReference type="Pfam" id="PF00440">
    <property type="entry name" value="TetR_N"/>
    <property type="match status" value="1"/>
</dbReference>
<dbReference type="STRING" id="1223545.GS4_15_00710"/>
<dbReference type="Gene3D" id="1.10.357.10">
    <property type="entry name" value="Tetracycline Repressor, domain 2"/>
    <property type="match status" value="1"/>
</dbReference>
<dbReference type="Proteomes" id="UP000011666">
    <property type="component" value="Unassembled WGS sequence"/>
</dbReference>
<accession>M0QJI1</accession>
<dbReference type="InterPro" id="IPR036271">
    <property type="entry name" value="Tet_transcr_reg_TetR-rel_C_sf"/>
</dbReference>
<evidence type="ECO:0000256" key="1">
    <source>
        <dbReference type="ARBA" id="ARBA00023015"/>
    </source>
</evidence>
<dbReference type="OrthoDB" id="9795011at2"/>
<dbReference type="InterPro" id="IPR050109">
    <property type="entry name" value="HTH-type_TetR-like_transc_reg"/>
</dbReference>
<organism evidence="6 7">
    <name type="scientific">Gordonia soli NBRC 108243</name>
    <dbReference type="NCBI Taxonomy" id="1223545"/>
    <lineage>
        <taxon>Bacteria</taxon>
        <taxon>Bacillati</taxon>
        <taxon>Actinomycetota</taxon>
        <taxon>Actinomycetes</taxon>
        <taxon>Mycobacteriales</taxon>
        <taxon>Gordoniaceae</taxon>
        <taxon>Gordonia</taxon>
    </lineage>
</organism>
<proteinExistence type="predicted"/>
<dbReference type="InterPro" id="IPR001647">
    <property type="entry name" value="HTH_TetR"/>
</dbReference>
<evidence type="ECO:0000259" key="5">
    <source>
        <dbReference type="PROSITE" id="PS50977"/>
    </source>
</evidence>
<reference evidence="6 7" key="1">
    <citation type="submission" date="2013-01" db="EMBL/GenBank/DDBJ databases">
        <title>Whole genome shotgun sequence of Gordonia soli NBRC 108243.</title>
        <authorList>
            <person name="Isaki-Nakamura S."/>
            <person name="Hosoyama A."/>
            <person name="Tsuchikane K."/>
            <person name="Ando Y."/>
            <person name="Baba S."/>
            <person name="Ohji S."/>
            <person name="Hamada M."/>
            <person name="Tamura T."/>
            <person name="Yamazoe A."/>
            <person name="Yamazaki S."/>
            <person name="Fujita N."/>
        </authorList>
    </citation>
    <scope>NUCLEOTIDE SEQUENCE [LARGE SCALE GENOMIC DNA]</scope>
    <source>
        <strain evidence="6 7">NBRC 108243</strain>
    </source>
</reference>
<gene>
    <name evidence="6" type="ORF">GS4_15_00710</name>
</gene>
<dbReference type="PANTHER" id="PTHR30055">
    <property type="entry name" value="HTH-TYPE TRANSCRIPTIONAL REGULATOR RUTR"/>
    <property type="match status" value="1"/>
</dbReference>
<dbReference type="InterPro" id="IPR009057">
    <property type="entry name" value="Homeodomain-like_sf"/>
</dbReference>
<keyword evidence="7" id="KW-1185">Reference proteome</keyword>
<dbReference type="PANTHER" id="PTHR30055:SF234">
    <property type="entry name" value="HTH-TYPE TRANSCRIPTIONAL REGULATOR BETI"/>
    <property type="match status" value="1"/>
</dbReference>
<dbReference type="EMBL" id="BANX01000015">
    <property type="protein sequence ID" value="GAC68421.1"/>
    <property type="molecule type" value="Genomic_DNA"/>
</dbReference>
<dbReference type="GO" id="GO:0003700">
    <property type="term" value="F:DNA-binding transcription factor activity"/>
    <property type="evidence" value="ECO:0007669"/>
    <property type="project" value="TreeGrafter"/>
</dbReference>